<keyword evidence="1" id="KW-0472">Membrane</keyword>
<sequence length="68" mass="7277">MNNDDDAFTTGSLSCKHNCNIANSTFGSFCILLSSLSALILTFSIGLSVCKNNSLNCDSMGLKFKNFS</sequence>
<evidence type="ECO:0000256" key="1">
    <source>
        <dbReference type="SAM" id="Phobius"/>
    </source>
</evidence>
<keyword evidence="1" id="KW-1133">Transmembrane helix</keyword>
<reference evidence="2 3" key="1">
    <citation type="journal article" date="2017" name="Environ. Microbiol.">
        <title>Decay of the glycolytic pathway and adaptation to intranuclear parasitism within Enterocytozoonidae microsporidia.</title>
        <authorList>
            <person name="Wiredu Boakye D."/>
            <person name="Jaroenlak P."/>
            <person name="Prachumwat A."/>
            <person name="Williams T.A."/>
            <person name="Bateman K.S."/>
            <person name="Itsathitphaisarn O."/>
            <person name="Sritunyalucksana K."/>
            <person name="Paszkiewicz K.H."/>
            <person name="Moore K.A."/>
            <person name="Stentiford G.D."/>
            <person name="Williams B.A."/>
        </authorList>
    </citation>
    <scope>NUCLEOTIDE SEQUENCE [LARGE SCALE GENOMIC DNA]</scope>
    <source>
        <strain evidence="2 3">GB1</strain>
    </source>
</reference>
<organism evidence="2 3">
    <name type="scientific">Hepatospora eriocheir</name>
    <dbReference type="NCBI Taxonomy" id="1081669"/>
    <lineage>
        <taxon>Eukaryota</taxon>
        <taxon>Fungi</taxon>
        <taxon>Fungi incertae sedis</taxon>
        <taxon>Microsporidia</taxon>
        <taxon>Hepatosporidae</taxon>
        <taxon>Hepatospora</taxon>
    </lineage>
</organism>
<protein>
    <submittedName>
        <fullName evidence="2">Uncharacterized protein</fullName>
    </submittedName>
</protein>
<comment type="caution">
    <text evidence="2">The sequence shown here is derived from an EMBL/GenBank/DDBJ whole genome shotgun (WGS) entry which is preliminary data.</text>
</comment>
<dbReference type="VEuPathDB" id="MicrosporidiaDB:HERIO_648"/>
<feature type="transmembrane region" description="Helical" evidence="1">
    <location>
        <begin position="26"/>
        <end position="50"/>
    </location>
</feature>
<name>A0A1X0QCG4_9MICR</name>
<dbReference type="EMBL" id="LVKB01000021">
    <property type="protein sequence ID" value="ORD97467.1"/>
    <property type="molecule type" value="Genomic_DNA"/>
</dbReference>
<gene>
    <name evidence="2" type="ORF">HERIO_648</name>
</gene>
<keyword evidence="1" id="KW-0812">Transmembrane</keyword>
<dbReference type="AlphaFoldDB" id="A0A1X0QCG4"/>
<dbReference type="Proteomes" id="UP000192356">
    <property type="component" value="Unassembled WGS sequence"/>
</dbReference>
<keyword evidence="3" id="KW-1185">Reference proteome</keyword>
<proteinExistence type="predicted"/>
<accession>A0A1X0QCG4</accession>
<evidence type="ECO:0000313" key="2">
    <source>
        <dbReference type="EMBL" id="ORD97467.1"/>
    </source>
</evidence>
<evidence type="ECO:0000313" key="3">
    <source>
        <dbReference type="Proteomes" id="UP000192356"/>
    </source>
</evidence>